<reference evidence="2" key="1">
    <citation type="journal article" date="2020" name="Stud. Mycol.">
        <title>101 Dothideomycetes genomes: a test case for predicting lifestyles and emergence of pathogens.</title>
        <authorList>
            <person name="Haridas S."/>
            <person name="Albert R."/>
            <person name="Binder M."/>
            <person name="Bloem J."/>
            <person name="Labutti K."/>
            <person name="Salamov A."/>
            <person name="Andreopoulos B."/>
            <person name="Baker S."/>
            <person name="Barry K."/>
            <person name="Bills G."/>
            <person name="Bluhm B."/>
            <person name="Cannon C."/>
            <person name="Castanera R."/>
            <person name="Culley D."/>
            <person name="Daum C."/>
            <person name="Ezra D."/>
            <person name="Gonzalez J."/>
            <person name="Henrissat B."/>
            <person name="Kuo A."/>
            <person name="Liang C."/>
            <person name="Lipzen A."/>
            <person name="Lutzoni F."/>
            <person name="Magnuson J."/>
            <person name="Mondo S."/>
            <person name="Nolan M."/>
            <person name="Ohm R."/>
            <person name="Pangilinan J."/>
            <person name="Park H.-J."/>
            <person name="Ramirez L."/>
            <person name="Alfaro M."/>
            <person name="Sun H."/>
            <person name="Tritt A."/>
            <person name="Yoshinaga Y."/>
            <person name="Zwiers L.-H."/>
            <person name="Turgeon B."/>
            <person name="Goodwin S."/>
            <person name="Spatafora J."/>
            <person name="Crous P."/>
            <person name="Grigoriev I."/>
        </authorList>
    </citation>
    <scope>NUCLEOTIDE SEQUENCE</scope>
    <source>
        <strain evidence="2">CBS 122368</strain>
    </source>
</reference>
<evidence type="ECO:0000256" key="1">
    <source>
        <dbReference type="SAM" id="MobiDB-lite"/>
    </source>
</evidence>
<dbReference type="Proteomes" id="UP000800094">
    <property type="component" value="Unassembled WGS sequence"/>
</dbReference>
<dbReference type="RefSeq" id="XP_033678584.1">
    <property type="nucleotide sequence ID" value="XM_033819315.1"/>
</dbReference>
<dbReference type="EMBL" id="ML987204">
    <property type="protein sequence ID" value="KAF2243580.1"/>
    <property type="molecule type" value="Genomic_DNA"/>
</dbReference>
<evidence type="ECO:0000313" key="2">
    <source>
        <dbReference type="EMBL" id="KAF2243580.1"/>
    </source>
</evidence>
<gene>
    <name evidence="2" type="ORF">BU26DRAFT_104706</name>
</gene>
<protein>
    <submittedName>
        <fullName evidence="2">Uncharacterized protein</fullName>
    </submittedName>
</protein>
<feature type="compositionally biased region" description="Gly residues" evidence="1">
    <location>
        <begin position="76"/>
        <end position="85"/>
    </location>
</feature>
<sequence length="321" mass="33663">MPRCRDITTSAVGGAPAGACVRACWRWMLHRHGTRDPSFRGGGANTGALRPLHTLAGCGNTSDKAEEEVVERGRGWRGAGEGVRTGGSARWKQADSKTAPTTTEEHNLSSLCLAPDDAAAAAAAVSSRAPLDDCVSAEGPIPRYQALATPRLLTAFLLSNPARAADCAGGRGWCRASPLASRLSPLPRCDSLYPAEPCTRPAIHLPPAPTCFAAFLVQDRAPTPKRGRGRVDQGPHVPRPSPRASRGLSCLARARPGLHCDLSAVAARPHASRAAAGARLIEASAAARLAMPRCSHATVCLGCKCWRRDPDIADGRGQQFG</sequence>
<keyword evidence="3" id="KW-1185">Reference proteome</keyword>
<name>A0A6A6I1X6_9PLEO</name>
<dbReference type="GeneID" id="54572645"/>
<feature type="region of interest" description="Disordered" evidence="1">
    <location>
        <begin position="72"/>
        <end position="103"/>
    </location>
</feature>
<dbReference type="AlphaFoldDB" id="A0A6A6I1X6"/>
<accession>A0A6A6I1X6</accession>
<proteinExistence type="predicted"/>
<organism evidence="2 3">
    <name type="scientific">Trematosphaeria pertusa</name>
    <dbReference type="NCBI Taxonomy" id="390896"/>
    <lineage>
        <taxon>Eukaryota</taxon>
        <taxon>Fungi</taxon>
        <taxon>Dikarya</taxon>
        <taxon>Ascomycota</taxon>
        <taxon>Pezizomycotina</taxon>
        <taxon>Dothideomycetes</taxon>
        <taxon>Pleosporomycetidae</taxon>
        <taxon>Pleosporales</taxon>
        <taxon>Massarineae</taxon>
        <taxon>Trematosphaeriaceae</taxon>
        <taxon>Trematosphaeria</taxon>
    </lineage>
</organism>
<evidence type="ECO:0000313" key="3">
    <source>
        <dbReference type="Proteomes" id="UP000800094"/>
    </source>
</evidence>
<feature type="region of interest" description="Disordered" evidence="1">
    <location>
        <begin position="223"/>
        <end position="246"/>
    </location>
</feature>